<proteinExistence type="predicted"/>
<keyword evidence="2" id="KW-1185">Reference proteome</keyword>
<dbReference type="Proteomes" id="UP000681162">
    <property type="component" value="Unassembled WGS sequence"/>
</dbReference>
<reference evidence="1 2" key="1">
    <citation type="submission" date="2021-03" db="EMBL/GenBank/DDBJ databases">
        <title>Antimicrobial resistance genes in bacteria isolated from Japanese honey, and their potential for conferring macrolide and lincosamide resistance in the American foulbrood pathogen Paenibacillus larvae.</title>
        <authorList>
            <person name="Okamoto M."/>
            <person name="Kumagai M."/>
            <person name="Kanamori H."/>
            <person name="Takamatsu D."/>
        </authorList>
    </citation>
    <scope>NUCLEOTIDE SEQUENCE [LARGE SCALE GENOMIC DNA]</scope>
    <source>
        <strain evidence="1 2">J41TS12</strain>
    </source>
</reference>
<evidence type="ECO:0000313" key="2">
    <source>
        <dbReference type="Proteomes" id="UP000681162"/>
    </source>
</evidence>
<evidence type="ECO:0000313" key="1">
    <source>
        <dbReference type="EMBL" id="GIO36558.1"/>
    </source>
</evidence>
<dbReference type="AlphaFoldDB" id="A0A919XUC7"/>
<dbReference type="RefSeq" id="WP_212938904.1">
    <property type="nucleotide sequence ID" value="NZ_BORR01000004.1"/>
</dbReference>
<gene>
    <name evidence="1" type="ORF">J41TS12_14190</name>
</gene>
<accession>A0A919XUC7</accession>
<name>A0A919XUC7_9BACL</name>
<organism evidence="1 2">
    <name type="scientific">Paenibacillus antibioticophila</name>
    <dbReference type="NCBI Taxonomy" id="1274374"/>
    <lineage>
        <taxon>Bacteria</taxon>
        <taxon>Bacillati</taxon>
        <taxon>Bacillota</taxon>
        <taxon>Bacilli</taxon>
        <taxon>Bacillales</taxon>
        <taxon>Paenibacillaceae</taxon>
        <taxon>Paenibacillus</taxon>
    </lineage>
</organism>
<protein>
    <submittedName>
        <fullName evidence="1">Uncharacterized protein</fullName>
    </submittedName>
</protein>
<comment type="caution">
    <text evidence="1">The sequence shown here is derived from an EMBL/GenBank/DDBJ whole genome shotgun (WGS) entry which is preliminary data.</text>
</comment>
<sequence>MNAFDELTNQIKATEEIIEACKASHQALGLPEFISELEMIRSREKLIKRLLFFCVV</sequence>
<dbReference type="EMBL" id="BORR01000004">
    <property type="protein sequence ID" value="GIO36558.1"/>
    <property type="molecule type" value="Genomic_DNA"/>
</dbReference>